<dbReference type="RefSeq" id="WP_146594716.1">
    <property type="nucleotide sequence ID" value="NZ_SJPT01000004.1"/>
</dbReference>
<comment type="caution">
    <text evidence="3">The sequence shown here is derived from an EMBL/GenBank/DDBJ whole genome shotgun (WGS) entry which is preliminary data.</text>
</comment>
<evidence type="ECO:0000256" key="1">
    <source>
        <dbReference type="ARBA" id="ARBA00022801"/>
    </source>
</evidence>
<protein>
    <submittedName>
        <fullName evidence="3">Mannosylfructose-phosphate phosphatase</fullName>
        <ecNumber evidence="3">3.1.3.79</ecNumber>
    </submittedName>
</protein>
<dbReference type="SFLD" id="SFLDS00003">
    <property type="entry name" value="Haloacid_Dehalogenase"/>
    <property type="match status" value="1"/>
</dbReference>
<keyword evidence="4" id="KW-1185">Reference proteome</keyword>
<dbReference type="InterPro" id="IPR023214">
    <property type="entry name" value="HAD_sf"/>
</dbReference>
<dbReference type="EC" id="3.1.3.79" evidence="3"/>
<keyword evidence="1 3" id="KW-0378">Hydrolase</keyword>
<dbReference type="SUPFAM" id="SSF56784">
    <property type="entry name" value="HAD-like"/>
    <property type="match status" value="1"/>
</dbReference>
<dbReference type="SFLD" id="SFLDG01140">
    <property type="entry name" value="C2.B:_Phosphomannomutase_and_P"/>
    <property type="match status" value="1"/>
</dbReference>
<name>A0A5C6CH52_9BACT</name>
<dbReference type="PANTHER" id="PTHR46521">
    <property type="entry name" value="SUCROSE-PHOSPHATASE 2-RELATED"/>
    <property type="match status" value="1"/>
</dbReference>
<dbReference type="InterPro" id="IPR006379">
    <property type="entry name" value="HAD-SF_hydro_IIB"/>
</dbReference>
<dbReference type="InterPro" id="IPR051518">
    <property type="entry name" value="Sucrose_Phosphatase"/>
</dbReference>
<evidence type="ECO:0000313" key="3">
    <source>
        <dbReference type="EMBL" id="TWU22894.1"/>
    </source>
</evidence>
<dbReference type="Gene3D" id="3.90.1070.10">
    <property type="match status" value="1"/>
</dbReference>
<dbReference type="SFLD" id="SFLDG01141">
    <property type="entry name" value="C2.B.1:_Sucrose_Phosphatase_Li"/>
    <property type="match status" value="1"/>
</dbReference>
<gene>
    <name evidence="3" type="primary">mfppA</name>
    <name evidence="3" type="ORF">Pla52o_24260</name>
</gene>
<dbReference type="PANTHER" id="PTHR46521:SF4">
    <property type="entry name" value="SUCROSE-PHOSPHATASE 2-RELATED"/>
    <property type="match status" value="1"/>
</dbReference>
<evidence type="ECO:0000259" key="2">
    <source>
        <dbReference type="Pfam" id="PF05116"/>
    </source>
</evidence>
<dbReference type="Proteomes" id="UP000316304">
    <property type="component" value="Unassembled WGS sequence"/>
</dbReference>
<accession>A0A5C6CH52</accession>
<dbReference type="EMBL" id="SJPT01000004">
    <property type="protein sequence ID" value="TWU22894.1"/>
    <property type="molecule type" value="Genomic_DNA"/>
</dbReference>
<evidence type="ECO:0000313" key="4">
    <source>
        <dbReference type="Proteomes" id="UP000316304"/>
    </source>
</evidence>
<dbReference type="Pfam" id="PF05116">
    <property type="entry name" value="S6PP"/>
    <property type="match status" value="1"/>
</dbReference>
<dbReference type="AlphaFoldDB" id="A0A5C6CH52"/>
<dbReference type="NCBIfam" id="TIGR01484">
    <property type="entry name" value="HAD-SF-IIB"/>
    <property type="match status" value="1"/>
</dbReference>
<sequence length="271" mass="30010">MDLKVLATDLDGTLIPLENDHDNRRDLGEIERFLHDHDIELLFVTGRHFASVEQAILQYSLPHPEWIICDVGTTIMRRPGPSGSLDNAMERVQAYQDNLASIVGSIATTDLIKEFSGIQGTRVQEPEKQGPYKLSYYADASQLDSIVDRFQQTLARIAAPYSIIASIDPFNGDGLIDLLPRGVSKAYALRWWAEHMTIHPDAIVFAGDSGNDLAALTAGYRAIVVENASDALKRDVRAAHQRANTEHFVFLANQKATSGVMEGLKYHSNAH</sequence>
<proteinExistence type="predicted"/>
<dbReference type="InterPro" id="IPR006380">
    <property type="entry name" value="SPP-like_dom"/>
</dbReference>
<organism evidence="3 4">
    <name type="scientific">Novipirellula galeiformis</name>
    <dbReference type="NCBI Taxonomy" id="2528004"/>
    <lineage>
        <taxon>Bacteria</taxon>
        <taxon>Pseudomonadati</taxon>
        <taxon>Planctomycetota</taxon>
        <taxon>Planctomycetia</taxon>
        <taxon>Pirellulales</taxon>
        <taxon>Pirellulaceae</taxon>
        <taxon>Novipirellula</taxon>
    </lineage>
</organism>
<dbReference type="Gene3D" id="3.40.50.1000">
    <property type="entry name" value="HAD superfamily/HAD-like"/>
    <property type="match status" value="1"/>
</dbReference>
<dbReference type="OrthoDB" id="9781413at2"/>
<dbReference type="GO" id="GO:0016791">
    <property type="term" value="F:phosphatase activity"/>
    <property type="evidence" value="ECO:0007669"/>
    <property type="project" value="UniProtKB-ARBA"/>
</dbReference>
<dbReference type="InterPro" id="IPR036412">
    <property type="entry name" value="HAD-like_sf"/>
</dbReference>
<feature type="domain" description="Sucrose phosphatase-like" evidence="2">
    <location>
        <begin position="4"/>
        <end position="267"/>
    </location>
</feature>
<reference evidence="3 4" key="1">
    <citation type="submission" date="2019-02" db="EMBL/GenBank/DDBJ databases">
        <title>Deep-cultivation of Planctomycetes and their phenomic and genomic characterization uncovers novel biology.</title>
        <authorList>
            <person name="Wiegand S."/>
            <person name="Jogler M."/>
            <person name="Boedeker C."/>
            <person name="Pinto D."/>
            <person name="Vollmers J."/>
            <person name="Rivas-Marin E."/>
            <person name="Kohn T."/>
            <person name="Peeters S.H."/>
            <person name="Heuer A."/>
            <person name="Rast P."/>
            <person name="Oberbeckmann S."/>
            <person name="Bunk B."/>
            <person name="Jeske O."/>
            <person name="Meyerdierks A."/>
            <person name="Storesund J.E."/>
            <person name="Kallscheuer N."/>
            <person name="Luecker S."/>
            <person name="Lage O.M."/>
            <person name="Pohl T."/>
            <person name="Merkel B.J."/>
            <person name="Hornburger P."/>
            <person name="Mueller R.-W."/>
            <person name="Bruemmer F."/>
            <person name="Labrenz M."/>
            <person name="Spormann A.M."/>
            <person name="Op Den Camp H."/>
            <person name="Overmann J."/>
            <person name="Amann R."/>
            <person name="Jetten M.S.M."/>
            <person name="Mascher T."/>
            <person name="Medema M.H."/>
            <person name="Devos D.P."/>
            <person name="Kaster A.-K."/>
            <person name="Ovreas L."/>
            <person name="Rohde M."/>
            <person name="Galperin M.Y."/>
            <person name="Jogler C."/>
        </authorList>
    </citation>
    <scope>NUCLEOTIDE SEQUENCE [LARGE SCALE GENOMIC DNA]</scope>
    <source>
        <strain evidence="3 4">Pla52o</strain>
    </source>
</reference>